<gene>
    <name evidence="1" type="ORF">DFP72DRAFT_920753</name>
</gene>
<sequence length="376" mass="41501">MADITAMPIGLTDRIPEEIYACIISAAAVDKTTLQNLSLVCRAWGASSRLILFSSICAYPPFMNYLAESVEGGNRILPCIHKIRFLKSSGGYLSTFASLAPQMSNLRALRFSSCSAHYIASVGRILSRDGRIRTLELLHPRSFRSFRQFQDILALYPGIQTLVLEQIKWGRSGTSKERILSAGVPYIEESGDGGGVIGKSVPPPENLRVVTVVGDGTASILCWLAGGADRLRTLIAPSLGLDACRQIVCFPHIEKLVVGFRRVRYEDIEGTMSAFRALRHLVISNEIDLRDSNPPSTPNTSPNNQFRALELPRQTHWFALLLSSISEVVIKVNIGDNPISSEHIESDIRQRLSEGLRKGTHLLVEVWKCSLETAKE</sequence>
<name>A0A8H6LX26_9AGAR</name>
<evidence type="ECO:0000313" key="2">
    <source>
        <dbReference type="Proteomes" id="UP000521943"/>
    </source>
</evidence>
<dbReference type="OrthoDB" id="2921803at2759"/>
<evidence type="ECO:0008006" key="3">
    <source>
        <dbReference type="Google" id="ProtNLM"/>
    </source>
</evidence>
<reference evidence="1 2" key="1">
    <citation type="submission" date="2020-07" db="EMBL/GenBank/DDBJ databases">
        <title>Comparative genomics of pyrophilous fungi reveals a link between fire events and developmental genes.</title>
        <authorList>
            <consortium name="DOE Joint Genome Institute"/>
            <person name="Steindorff A.S."/>
            <person name="Carver A."/>
            <person name="Calhoun S."/>
            <person name="Stillman K."/>
            <person name="Liu H."/>
            <person name="Lipzen A."/>
            <person name="Pangilinan J."/>
            <person name="Labutti K."/>
            <person name="Bruns T.D."/>
            <person name="Grigoriev I.V."/>
        </authorList>
    </citation>
    <scope>NUCLEOTIDE SEQUENCE [LARGE SCALE GENOMIC DNA]</scope>
    <source>
        <strain evidence="1 2">CBS 144469</strain>
    </source>
</reference>
<accession>A0A8H6LX26</accession>
<comment type="caution">
    <text evidence="1">The sequence shown here is derived from an EMBL/GenBank/DDBJ whole genome shotgun (WGS) entry which is preliminary data.</text>
</comment>
<dbReference type="Proteomes" id="UP000521943">
    <property type="component" value="Unassembled WGS sequence"/>
</dbReference>
<proteinExistence type="predicted"/>
<keyword evidence="2" id="KW-1185">Reference proteome</keyword>
<organism evidence="1 2">
    <name type="scientific">Ephemerocybe angulata</name>
    <dbReference type="NCBI Taxonomy" id="980116"/>
    <lineage>
        <taxon>Eukaryota</taxon>
        <taxon>Fungi</taxon>
        <taxon>Dikarya</taxon>
        <taxon>Basidiomycota</taxon>
        <taxon>Agaricomycotina</taxon>
        <taxon>Agaricomycetes</taxon>
        <taxon>Agaricomycetidae</taxon>
        <taxon>Agaricales</taxon>
        <taxon>Agaricineae</taxon>
        <taxon>Psathyrellaceae</taxon>
        <taxon>Ephemerocybe</taxon>
    </lineage>
</organism>
<protein>
    <recommendedName>
        <fullName evidence="3">F-box domain-containing protein</fullName>
    </recommendedName>
</protein>
<evidence type="ECO:0000313" key="1">
    <source>
        <dbReference type="EMBL" id="KAF6747183.1"/>
    </source>
</evidence>
<dbReference type="AlphaFoldDB" id="A0A8H6LX26"/>
<dbReference type="EMBL" id="JACGCI010000084">
    <property type="protein sequence ID" value="KAF6747183.1"/>
    <property type="molecule type" value="Genomic_DNA"/>
</dbReference>
<dbReference type="SUPFAM" id="SSF52047">
    <property type="entry name" value="RNI-like"/>
    <property type="match status" value="1"/>
</dbReference>